<proteinExistence type="predicted"/>
<comment type="caution">
    <text evidence="5">The sequence shown here is derived from an EMBL/GenBank/DDBJ whole genome shotgun (WGS) entry which is preliminary data.</text>
</comment>
<sequence>MLKIFLRPRLLFFSLILLFGFLGFVLAIFLGRQNYDDKTLQQAQIHREQTGSVLAEIPQEGNQQEEPKDSFGDILVTRVIDGDTIEIEGGQRVRYIGIDTPETSHPQKGVECFGREASAENRKLVEGKKVVLEKDVSEIDKYGRLLRYVYARDTFVNQYLVIQGYAHSSSYPRILNIRTCSLKQKKKLGKIIEACGADARVTNSLLIARSRATFPQAARKYTTCPAKNTTTKLSLMN</sequence>
<dbReference type="AlphaFoldDB" id="A0A1F5GBA0"/>
<dbReference type="InterPro" id="IPR016071">
    <property type="entry name" value="Staphylococal_nuclease_OB-fold"/>
</dbReference>
<dbReference type="Pfam" id="PF00565">
    <property type="entry name" value="SNase"/>
    <property type="match status" value="1"/>
</dbReference>
<evidence type="ECO:0000256" key="3">
    <source>
        <dbReference type="ARBA" id="ARBA00022801"/>
    </source>
</evidence>
<dbReference type="Gene3D" id="2.40.50.90">
    <property type="match status" value="1"/>
</dbReference>
<keyword evidence="1" id="KW-0540">Nuclease</keyword>
<feature type="domain" description="TNase-like" evidence="4">
    <location>
        <begin position="76"/>
        <end position="166"/>
    </location>
</feature>
<dbReference type="PANTHER" id="PTHR12302">
    <property type="entry name" value="EBNA2 BINDING PROTEIN P100"/>
    <property type="match status" value="1"/>
</dbReference>
<evidence type="ECO:0000313" key="6">
    <source>
        <dbReference type="Proteomes" id="UP000178577"/>
    </source>
</evidence>
<evidence type="ECO:0000259" key="4">
    <source>
        <dbReference type="PROSITE" id="PS50830"/>
    </source>
</evidence>
<dbReference type="EMBL" id="MFAY01000017">
    <property type="protein sequence ID" value="OGD89151.1"/>
    <property type="molecule type" value="Genomic_DNA"/>
</dbReference>
<organism evidence="5 6">
    <name type="scientific">Candidatus Curtissbacteria bacterium RIFCSPHIGHO2_01_FULL_40_12</name>
    <dbReference type="NCBI Taxonomy" id="1797710"/>
    <lineage>
        <taxon>Bacteria</taxon>
        <taxon>Candidatus Curtissiibacteriota</taxon>
    </lineage>
</organism>
<keyword evidence="3" id="KW-0378">Hydrolase</keyword>
<dbReference type="InterPro" id="IPR035437">
    <property type="entry name" value="SNase_OB-fold_sf"/>
</dbReference>
<protein>
    <recommendedName>
        <fullName evidence="4">TNase-like domain-containing protein</fullName>
    </recommendedName>
</protein>
<name>A0A1F5GBA0_9BACT</name>
<reference evidence="5 6" key="1">
    <citation type="journal article" date="2016" name="Nat. Commun.">
        <title>Thousands of microbial genomes shed light on interconnected biogeochemical processes in an aquifer system.</title>
        <authorList>
            <person name="Anantharaman K."/>
            <person name="Brown C.T."/>
            <person name="Hug L.A."/>
            <person name="Sharon I."/>
            <person name="Castelle C.J."/>
            <person name="Probst A.J."/>
            <person name="Thomas B.C."/>
            <person name="Singh A."/>
            <person name="Wilkins M.J."/>
            <person name="Karaoz U."/>
            <person name="Brodie E.L."/>
            <person name="Williams K.H."/>
            <person name="Hubbard S.S."/>
            <person name="Banfield J.F."/>
        </authorList>
    </citation>
    <scope>NUCLEOTIDE SEQUENCE [LARGE SCALE GENOMIC DNA]</scope>
</reference>
<dbReference type="GO" id="GO:0004519">
    <property type="term" value="F:endonuclease activity"/>
    <property type="evidence" value="ECO:0007669"/>
    <property type="project" value="UniProtKB-KW"/>
</dbReference>
<gene>
    <name evidence="5" type="ORF">A2693_02960</name>
</gene>
<keyword evidence="2" id="KW-0255">Endonuclease</keyword>
<dbReference type="GO" id="GO:0016787">
    <property type="term" value="F:hydrolase activity"/>
    <property type="evidence" value="ECO:0007669"/>
    <property type="project" value="UniProtKB-KW"/>
</dbReference>
<dbReference type="SUPFAM" id="SSF50199">
    <property type="entry name" value="Staphylococcal nuclease"/>
    <property type="match status" value="1"/>
</dbReference>
<evidence type="ECO:0000313" key="5">
    <source>
        <dbReference type="EMBL" id="OGD89151.1"/>
    </source>
</evidence>
<evidence type="ECO:0000256" key="1">
    <source>
        <dbReference type="ARBA" id="ARBA00022722"/>
    </source>
</evidence>
<dbReference type="SMART" id="SM00318">
    <property type="entry name" value="SNc"/>
    <property type="match status" value="1"/>
</dbReference>
<dbReference type="PROSITE" id="PS50830">
    <property type="entry name" value="TNASE_3"/>
    <property type="match status" value="1"/>
</dbReference>
<accession>A0A1F5GBA0</accession>
<dbReference type="Proteomes" id="UP000178577">
    <property type="component" value="Unassembled WGS sequence"/>
</dbReference>
<dbReference type="PANTHER" id="PTHR12302:SF3">
    <property type="entry name" value="SERINE_THREONINE-PROTEIN KINASE 31"/>
    <property type="match status" value="1"/>
</dbReference>
<evidence type="ECO:0000256" key="2">
    <source>
        <dbReference type="ARBA" id="ARBA00022759"/>
    </source>
</evidence>